<accession>A0A218VXN6</accession>
<sequence>MGSQIEPAANSNYGDKHTNINWDKLGFDLIPADYMYMMTCCDGETFSNGALRPYQKLELHPSSAILNYGQGLLEGLKAYRRGDGRVMLFRPEENARRMKMGAERICMPSPSVEQFVHAVKQTVLANKHMAQIYTLTSNEESDGLLQVPPPGKGSLYIRPLLMGTGPVLAMGPAPEFTFLIYASPVGDFHKARTPLNLLIQEKIHRATPGGTGGIKCITNYSPVFKPIKEAKAQGFSDVLFLDAVTGKYIEEASSCNIFIVKGDTISTPAIAETILPGITRKSIIDIALDFGYQVQERLIVVEELTEADEVFCTGTAVGVVPVGSVTYQGKRFEYGIEAVVTKKLQVALLGIQTGLVEDKMGWTCMLD</sequence>
<proteinExistence type="inferred from homology"/>
<name>A0A218VXN6_PUNGR</name>
<evidence type="ECO:0000256" key="8">
    <source>
        <dbReference type="RuleBase" id="RU004516"/>
    </source>
</evidence>
<dbReference type="InterPro" id="IPR036038">
    <property type="entry name" value="Aminotransferase-like"/>
</dbReference>
<dbReference type="AlphaFoldDB" id="A0A218VXN6"/>
<dbReference type="GO" id="GO:0052656">
    <property type="term" value="F:L-isoleucine-2-oxoglutarate transaminase activity"/>
    <property type="evidence" value="ECO:0007669"/>
    <property type="project" value="RHEA"/>
</dbReference>
<evidence type="ECO:0000256" key="7">
    <source>
        <dbReference type="RuleBase" id="RU004106"/>
    </source>
</evidence>
<dbReference type="CDD" id="cd01557">
    <property type="entry name" value="BCAT_beta_family"/>
    <property type="match status" value="1"/>
</dbReference>
<evidence type="ECO:0000256" key="1">
    <source>
        <dbReference type="ARBA" id="ARBA00001933"/>
    </source>
</evidence>
<keyword evidence="9" id="KW-0028">Amino-acid biosynthesis</keyword>
<comment type="caution">
    <text evidence="10">The sequence shown here is derived from an EMBL/GenBank/DDBJ whole genome shotgun (WGS) entry which is preliminary data.</text>
</comment>
<evidence type="ECO:0000256" key="6">
    <source>
        <dbReference type="PIRSR" id="PIRSR006468-1"/>
    </source>
</evidence>
<dbReference type="InterPro" id="IPR005786">
    <property type="entry name" value="B_amino_transII"/>
</dbReference>
<evidence type="ECO:0000256" key="5">
    <source>
        <dbReference type="ARBA" id="ARBA00022898"/>
    </source>
</evidence>
<dbReference type="Pfam" id="PF01063">
    <property type="entry name" value="Aminotran_4"/>
    <property type="match status" value="1"/>
</dbReference>
<dbReference type="InterPro" id="IPR018300">
    <property type="entry name" value="Aminotrans_IV_CS"/>
</dbReference>
<evidence type="ECO:0000256" key="3">
    <source>
        <dbReference type="ARBA" id="ARBA00022576"/>
    </source>
</evidence>
<dbReference type="PANTHER" id="PTHR42825">
    <property type="entry name" value="AMINO ACID AMINOTRANSFERASE"/>
    <property type="match status" value="1"/>
</dbReference>
<dbReference type="PROSITE" id="PS00770">
    <property type="entry name" value="AA_TRANSFER_CLASS_4"/>
    <property type="match status" value="1"/>
</dbReference>
<dbReference type="PIRSF" id="PIRSF006468">
    <property type="entry name" value="BCAT1"/>
    <property type="match status" value="1"/>
</dbReference>
<dbReference type="FunFam" id="3.20.10.10:FF:000003">
    <property type="entry name" value="Branched-chain-amino-acid aminotransferase"/>
    <property type="match status" value="1"/>
</dbReference>
<dbReference type="PANTHER" id="PTHR42825:SF28">
    <property type="entry name" value="BRANCHED-CHAIN-AMINO-ACID AMINOTRANSFERASE 7-RELATED"/>
    <property type="match status" value="1"/>
</dbReference>
<comment type="catalytic activity">
    <reaction evidence="9">
        <text>L-valine + 2-oxoglutarate = 3-methyl-2-oxobutanoate + L-glutamate</text>
        <dbReference type="Rhea" id="RHEA:24813"/>
        <dbReference type="ChEBI" id="CHEBI:11851"/>
        <dbReference type="ChEBI" id="CHEBI:16810"/>
        <dbReference type="ChEBI" id="CHEBI:29985"/>
        <dbReference type="ChEBI" id="CHEBI:57762"/>
        <dbReference type="EC" id="2.6.1.42"/>
    </reaction>
</comment>
<dbReference type="GO" id="GO:0008652">
    <property type="term" value="P:amino acid biosynthetic process"/>
    <property type="evidence" value="ECO:0007669"/>
    <property type="project" value="UniProtKB-KW"/>
</dbReference>
<dbReference type="InterPro" id="IPR043131">
    <property type="entry name" value="BCAT-like_N"/>
</dbReference>
<dbReference type="GO" id="GO:0052655">
    <property type="term" value="F:L-valine-2-oxoglutarate transaminase activity"/>
    <property type="evidence" value="ECO:0007669"/>
    <property type="project" value="RHEA"/>
</dbReference>
<gene>
    <name evidence="10" type="ORF">CDL15_Pgr028478</name>
</gene>
<evidence type="ECO:0000256" key="4">
    <source>
        <dbReference type="ARBA" id="ARBA00022679"/>
    </source>
</evidence>
<dbReference type="EC" id="2.6.1.42" evidence="9"/>
<keyword evidence="9" id="KW-0100">Branched-chain amino acid biosynthesis</keyword>
<keyword evidence="4 9" id="KW-0808">Transferase</keyword>
<dbReference type="EMBL" id="MTKT01005739">
    <property type="protein sequence ID" value="OWM64761.1"/>
    <property type="molecule type" value="Genomic_DNA"/>
</dbReference>
<dbReference type="Gene3D" id="3.30.470.10">
    <property type="match status" value="1"/>
</dbReference>
<dbReference type="NCBIfam" id="TIGR01123">
    <property type="entry name" value="ilvE_II"/>
    <property type="match status" value="1"/>
</dbReference>
<evidence type="ECO:0000313" key="11">
    <source>
        <dbReference type="Proteomes" id="UP000197138"/>
    </source>
</evidence>
<keyword evidence="5 8" id="KW-0663">Pyridoxal phosphate</keyword>
<protein>
    <recommendedName>
        <fullName evidence="9">Branched-chain-amino-acid aminotransferase</fullName>
        <ecNumber evidence="9">2.6.1.42</ecNumber>
    </recommendedName>
</protein>
<comment type="similarity">
    <text evidence="2 7">Belongs to the class-IV pyridoxal-phosphate-dependent aminotransferase family.</text>
</comment>
<comment type="catalytic activity">
    <reaction evidence="9">
        <text>L-isoleucine + 2-oxoglutarate = (S)-3-methyl-2-oxopentanoate + L-glutamate</text>
        <dbReference type="Rhea" id="RHEA:24801"/>
        <dbReference type="ChEBI" id="CHEBI:16810"/>
        <dbReference type="ChEBI" id="CHEBI:29985"/>
        <dbReference type="ChEBI" id="CHEBI:35146"/>
        <dbReference type="ChEBI" id="CHEBI:58045"/>
        <dbReference type="EC" id="2.6.1.42"/>
    </reaction>
</comment>
<keyword evidence="3 9" id="KW-0032">Aminotransferase</keyword>
<evidence type="ECO:0000313" key="10">
    <source>
        <dbReference type="EMBL" id="OWM64761.1"/>
    </source>
</evidence>
<dbReference type="Proteomes" id="UP000197138">
    <property type="component" value="Unassembled WGS sequence"/>
</dbReference>
<comment type="catalytic activity">
    <reaction evidence="9">
        <text>L-leucine + 2-oxoglutarate = 4-methyl-2-oxopentanoate + L-glutamate</text>
        <dbReference type="Rhea" id="RHEA:18321"/>
        <dbReference type="ChEBI" id="CHEBI:16810"/>
        <dbReference type="ChEBI" id="CHEBI:17865"/>
        <dbReference type="ChEBI" id="CHEBI:29985"/>
        <dbReference type="ChEBI" id="CHEBI:57427"/>
        <dbReference type="EC" id="2.6.1.42"/>
    </reaction>
</comment>
<dbReference type="GO" id="GO:0009082">
    <property type="term" value="P:branched-chain amino acid biosynthetic process"/>
    <property type="evidence" value="ECO:0007669"/>
    <property type="project" value="UniProtKB-KW"/>
</dbReference>
<dbReference type="InterPro" id="IPR001544">
    <property type="entry name" value="Aminotrans_IV"/>
</dbReference>
<dbReference type="InterPro" id="IPR043132">
    <property type="entry name" value="BCAT-like_C"/>
</dbReference>
<dbReference type="InterPro" id="IPR033939">
    <property type="entry name" value="BCAT_family"/>
</dbReference>
<dbReference type="NCBIfam" id="NF009897">
    <property type="entry name" value="PRK13357.1"/>
    <property type="match status" value="1"/>
</dbReference>
<dbReference type="SUPFAM" id="SSF56752">
    <property type="entry name" value="D-aminoacid aminotransferase-like PLP-dependent enzymes"/>
    <property type="match status" value="1"/>
</dbReference>
<comment type="cofactor">
    <cofactor evidence="1 8">
        <name>pyridoxal 5'-phosphate</name>
        <dbReference type="ChEBI" id="CHEBI:597326"/>
    </cofactor>
</comment>
<dbReference type="GO" id="GO:0052654">
    <property type="term" value="F:L-leucine-2-oxoglutarate transaminase activity"/>
    <property type="evidence" value="ECO:0007669"/>
    <property type="project" value="RHEA"/>
</dbReference>
<reference evidence="11" key="1">
    <citation type="journal article" date="2017" name="Plant J.">
        <title>The pomegranate (Punica granatum L.) genome and the genomics of punicalagin biosynthesis.</title>
        <authorList>
            <person name="Qin G."/>
            <person name="Xu C."/>
            <person name="Ming R."/>
            <person name="Tang H."/>
            <person name="Guyot R."/>
            <person name="Kramer E.M."/>
            <person name="Hu Y."/>
            <person name="Yi X."/>
            <person name="Qi Y."/>
            <person name="Xu X."/>
            <person name="Gao Z."/>
            <person name="Pan H."/>
            <person name="Jian J."/>
            <person name="Tian Y."/>
            <person name="Yue Z."/>
            <person name="Xu Y."/>
        </authorList>
    </citation>
    <scope>NUCLEOTIDE SEQUENCE [LARGE SCALE GENOMIC DNA]</scope>
    <source>
        <strain evidence="11">cv. Dabenzi</strain>
    </source>
</reference>
<organism evidence="10 11">
    <name type="scientific">Punica granatum</name>
    <name type="common">Pomegranate</name>
    <dbReference type="NCBI Taxonomy" id="22663"/>
    <lineage>
        <taxon>Eukaryota</taxon>
        <taxon>Viridiplantae</taxon>
        <taxon>Streptophyta</taxon>
        <taxon>Embryophyta</taxon>
        <taxon>Tracheophyta</taxon>
        <taxon>Spermatophyta</taxon>
        <taxon>Magnoliopsida</taxon>
        <taxon>eudicotyledons</taxon>
        <taxon>Gunneridae</taxon>
        <taxon>Pentapetalae</taxon>
        <taxon>rosids</taxon>
        <taxon>malvids</taxon>
        <taxon>Myrtales</taxon>
        <taxon>Lythraceae</taxon>
        <taxon>Punica</taxon>
    </lineage>
</organism>
<evidence type="ECO:0000256" key="9">
    <source>
        <dbReference type="RuleBase" id="RU004517"/>
    </source>
</evidence>
<evidence type="ECO:0000256" key="2">
    <source>
        <dbReference type="ARBA" id="ARBA00009320"/>
    </source>
</evidence>
<dbReference type="Gene3D" id="3.20.10.10">
    <property type="entry name" value="D-amino Acid Aminotransferase, subunit A, domain 2"/>
    <property type="match status" value="1"/>
</dbReference>
<feature type="modified residue" description="N6-(pyridoxal phosphate)lysine" evidence="6">
    <location>
        <position position="215"/>
    </location>
</feature>